<dbReference type="RefSeq" id="XP_068360277.1">
    <property type="nucleotide sequence ID" value="XM_068489992.1"/>
</dbReference>
<dbReference type="GeneID" id="94824696"/>
<reference evidence="4" key="1">
    <citation type="submission" date="2016-10" db="EMBL/GenBank/DDBJ databases">
        <authorList>
            <person name="Benchimol M."/>
            <person name="Almeida L.G."/>
            <person name="Vasconcelos A.T."/>
            <person name="Perreira-Neves A."/>
            <person name="Rosa I.A."/>
            <person name="Tasca T."/>
            <person name="Bogo M.R."/>
            <person name="de Souza W."/>
        </authorList>
    </citation>
    <scope>NUCLEOTIDE SEQUENCE [LARGE SCALE GENOMIC DNA]</scope>
    <source>
        <strain evidence="4">K</strain>
    </source>
</reference>
<dbReference type="Pfam" id="PF00240">
    <property type="entry name" value="ubiquitin"/>
    <property type="match status" value="1"/>
</dbReference>
<dbReference type="VEuPathDB" id="TrichDB:TRFO_01246"/>
<dbReference type="PROSITE" id="PS50053">
    <property type="entry name" value="UBIQUITIN_2"/>
    <property type="match status" value="1"/>
</dbReference>
<dbReference type="GO" id="GO:0043130">
    <property type="term" value="F:ubiquitin binding"/>
    <property type="evidence" value="ECO:0007669"/>
    <property type="project" value="TreeGrafter"/>
</dbReference>
<dbReference type="Gene3D" id="1.10.8.10">
    <property type="entry name" value="DNA helicase RuvA subunit, C-terminal domain"/>
    <property type="match status" value="1"/>
</dbReference>
<dbReference type="Pfam" id="PF00627">
    <property type="entry name" value="UBA"/>
    <property type="match status" value="1"/>
</dbReference>
<evidence type="ECO:0000313" key="4">
    <source>
        <dbReference type="EMBL" id="OHT07141.1"/>
    </source>
</evidence>
<dbReference type="GO" id="GO:0005654">
    <property type="term" value="C:nucleoplasm"/>
    <property type="evidence" value="ECO:0007669"/>
    <property type="project" value="TreeGrafter"/>
</dbReference>
<dbReference type="Proteomes" id="UP000179807">
    <property type="component" value="Unassembled WGS sequence"/>
</dbReference>
<feature type="region of interest" description="Disordered" evidence="1">
    <location>
        <begin position="83"/>
        <end position="113"/>
    </location>
</feature>
<dbReference type="SUPFAM" id="SSF46934">
    <property type="entry name" value="UBA-like"/>
    <property type="match status" value="1"/>
</dbReference>
<dbReference type="PANTHER" id="PTHR10621">
    <property type="entry name" value="UV EXCISION REPAIR PROTEIN RAD23"/>
    <property type="match status" value="1"/>
</dbReference>
<dbReference type="AlphaFoldDB" id="A0A1J4KCF7"/>
<feature type="region of interest" description="Disordered" evidence="1">
    <location>
        <begin position="155"/>
        <end position="247"/>
    </location>
</feature>
<feature type="domain" description="Ubiquitin-like" evidence="3">
    <location>
        <begin position="1"/>
        <end position="69"/>
    </location>
</feature>
<dbReference type="SUPFAM" id="SSF54236">
    <property type="entry name" value="Ubiquitin-like"/>
    <property type="match status" value="1"/>
</dbReference>
<dbReference type="Gene3D" id="3.10.20.90">
    <property type="entry name" value="Phosphatidylinositol 3-kinase Catalytic Subunit, Chain A, domain 1"/>
    <property type="match status" value="1"/>
</dbReference>
<feature type="compositionally biased region" description="Low complexity" evidence="1">
    <location>
        <begin position="155"/>
        <end position="167"/>
    </location>
</feature>
<dbReference type="GO" id="GO:0005829">
    <property type="term" value="C:cytosol"/>
    <property type="evidence" value="ECO:0007669"/>
    <property type="project" value="TreeGrafter"/>
</dbReference>
<dbReference type="PROSITE" id="PS50030">
    <property type="entry name" value="UBA"/>
    <property type="match status" value="1"/>
</dbReference>
<feature type="compositionally biased region" description="Low complexity" evidence="1">
    <location>
        <begin position="174"/>
        <end position="198"/>
    </location>
</feature>
<dbReference type="GO" id="GO:0070628">
    <property type="term" value="F:proteasome binding"/>
    <property type="evidence" value="ECO:0007669"/>
    <property type="project" value="TreeGrafter"/>
</dbReference>
<name>A0A1J4KCF7_9EUKA</name>
<feature type="compositionally biased region" description="Low complexity" evidence="1">
    <location>
        <begin position="205"/>
        <end position="247"/>
    </location>
</feature>
<protein>
    <recommendedName>
        <fullName evidence="6">UBA domain-containing protein</fullName>
    </recommendedName>
</protein>
<dbReference type="SMART" id="SM00213">
    <property type="entry name" value="UBQ"/>
    <property type="match status" value="1"/>
</dbReference>
<dbReference type="InterPro" id="IPR015940">
    <property type="entry name" value="UBA"/>
</dbReference>
<evidence type="ECO:0000259" key="2">
    <source>
        <dbReference type="PROSITE" id="PS50030"/>
    </source>
</evidence>
<dbReference type="PANTHER" id="PTHR10621:SF0">
    <property type="entry name" value="UV EXCISION REPAIR PROTEIN RAD23"/>
    <property type="match status" value="1"/>
</dbReference>
<dbReference type="GO" id="GO:0043161">
    <property type="term" value="P:proteasome-mediated ubiquitin-dependent protein catabolic process"/>
    <property type="evidence" value="ECO:0007669"/>
    <property type="project" value="TreeGrafter"/>
</dbReference>
<dbReference type="GO" id="GO:0031593">
    <property type="term" value="F:polyubiquitin modification-dependent protein binding"/>
    <property type="evidence" value="ECO:0007669"/>
    <property type="project" value="TreeGrafter"/>
</dbReference>
<evidence type="ECO:0000313" key="5">
    <source>
        <dbReference type="Proteomes" id="UP000179807"/>
    </source>
</evidence>
<dbReference type="InterPro" id="IPR029071">
    <property type="entry name" value="Ubiquitin-like_domsf"/>
</dbReference>
<sequence>MLLTFRLVTGESHTIEVDPSQTIEDLKNVISSMINSPIEKTKILYRAKVLKNEQTIASINYTQDTFLVVHKIVVRKVVIPKSECPSQEAPPPQNSGSGNISVPPQLIPPEFQHSPDFQRNLEILIEMGLAKREFCEKALRLAKNNVESAADLLLTDPSFTSPSSDSPNQDSFPQTNDSNTQQQQQQQPNAQQNYSIPNIQPPPQQQQQQTNTQPQNYPPQSQNYHSSQQNSQVPNYPNPNPQQQQNHIQQDYMQQYPSLNQNTAQNQFRGQNSQQQSLPPKLNLQFGEYQPHYDQLTIQEKMVVANILQKYDDPELVIQAYTFICDKNEAATLKFLKDTLS</sequence>
<proteinExistence type="predicted"/>
<dbReference type="CDD" id="cd01805">
    <property type="entry name" value="Ubl_Rad23"/>
    <property type="match status" value="1"/>
</dbReference>
<comment type="caution">
    <text evidence="4">The sequence shown here is derived from an EMBL/GenBank/DDBJ whole genome shotgun (WGS) entry which is preliminary data.</text>
</comment>
<accession>A0A1J4KCF7</accession>
<gene>
    <name evidence="4" type="ORF">TRFO_01246</name>
</gene>
<keyword evidence="5" id="KW-1185">Reference proteome</keyword>
<evidence type="ECO:0000259" key="3">
    <source>
        <dbReference type="PROSITE" id="PS50053"/>
    </source>
</evidence>
<organism evidence="4 5">
    <name type="scientific">Tritrichomonas foetus</name>
    <dbReference type="NCBI Taxonomy" id="1144522"/>
    <lineage>
        <taxon>Eukaryota</taxon>
        <taxon>Metamonada</taxon>
        <taxon>Parabasalia</taxon>
        <taxon>Tritrichomonadida</taxon>
        <taxon>Tritrichomonadidae</taxon>
        <taxon>Tritrichomonas</taxon>
    </lineage>
</organism>
<evidence type="ECO:0000256" key="1">
    <source>
        <dbReference type="SAM" id="MobiDB-lite"/>
    </source>
</evidence>
<dbReference type="SMART" id="SM00165">
    <property type="entry name" value="UBA"/>
    <property type="match status" value="1"/>
</dbReference>
<dbReference type="InterPro" id="IPR000626">
    <property type="entry name" value="Ubiquitin-like_dom"/>
</dbReference>
<dbReference type="InterPro" id="IPR009060">
    <property type="entry name" value="UBA-like_sf"/>
</dbReference>
<dbReference type="EMBL" id="MLAK01000704">
    <property type="protein sequence ID" value="OHT07141.1"/>
    <property type="molecule type" value="Genomic_DNA"/>
</dbReference>
<dbReference type="OrthoDB" id="419317at2759"/>
<feature type="domain" description="UBA" evidence="2">
    <location>
        <begin position="114"/>
        <end position="156"/>
    </location>
</feature>
<evidence type="ECO:0008006" key="6">
    <source>
        <dbReference type="Google" id="ProtNLM"/>
    </source>
</evidence>